<dbReference type="RefSeq" id="WP_199397083.1">
    <property type="nucleotide sequence ID" value="NZ_JAEMHK010000021.1"/>
</dbReference>
<comment type="caution">
    <text evidence="2">The sequence shown here is derived from an EMBL/GenBank/DDBJ whole genome shotgun (WGS) entry which is preliminary data.</text>
</comment>
<dbReference type="Gene3D" id="3.40.50.10190">
    <property type="entry name" value="BRCT domain"/>
    <property type="match status" value="1"/>
</dbReference>
<dbReference type="CDD" id="cd17748">
    <property type="entry name" value="BRCT_DNA_ligase_like"/>
    <property type="match status" value="1"/>
</dbReference>
<dbReference type="InterPro" id="IPR001357">
    <property type="entry name" value="BRCT_dom"/>
</dbReference>
<evidence type="ECO:0000313" key="3">
    <source>
        <dbReference type="Proteomes" id="UP000641025"/>
    </source>
</evidence>
<name>A0ABS0YYN3_9BACT</name>
<organism evidence="2 3">
    <name type="scientific">Geomonas propionica</name>
    <dbReference type="NCBI Taxonomy" id="2798582"/>
    <lineage>
        <taxon>Bacteria</taxon>
        <taxon>Pseudomonadati</taxon>
        <taxon>Thermodesulfobacteriota</taxon>
        <taxon>Desulfuromonadia</taxon>
        <taxon>Geobacterales</taxon>
        <taxon>Geobacteraceae</taxon>
        <taxon>Geomonas</taxon>
    </lineage>
</organism>
<accession>A0ABS0YYN3</accession>
<gene>
    <name evidence="2" type="ORF">JFN90_20990</name>
</gene>
<dbReference type="SUPFAM" id="SSF52113">
    <property type="entry name" value="BRCT domain"/>
    <property type="match status" value="1"/>
</dbReference>
<protein>
    <recommendedName>
        <fullName evidence="1">BRCT domain-containing protein</fullName>
    </recommendedName>
</protein>
<proteinExistence type="predicted"/>
<keyword evidence="3" id="KW-1185">Reference proteome</keyword>
<dbReference type="EMBL" id="JAEMHK010000021">
    <property type="protein sequence ID" value="MBJ6802612.1"/>
    <property type="molecule type" value="Genomic_DNA"/>
</dbReference>
<sequence length="299" mass="33601">MHSDHESYMGFSLLSRLNKSLETIVGILEGVSIDSVINLREVSFLTEWIRHCDDVRHLHPFNELIPVINTALADGVLTEEEKLDILWLCSRLDTKGDYVNNVLYDMQRLHGILGGILADGKITETELTGLMGWLSENDHLKTCWPYDEVESLISGVMQDGVIDEKEQLLLQRLFSEFIQLADDKTITNPPVIMGGQMVGLCSFAPAIKFEDSWFCFTGASTKYKRRDLKEMVEKLGGKFTDSMTGKVDYLVIGADGNPCWAYACYGRKVEAAVNYRKTGRNVQLVHEIDFHDAVADALG</sequence>
<reference evidence="2 3" key="1">
    <citation type="submission" date="2020-12" db="EMBL/GenBank/DDBJ databases">
        <title>Geomonas sp. Red259, isolated from paddy soil.</title>
        <authorList>
            <person name="Xu Z."/>
            <person name="Zhang Z."/>
            <person name="Masuda Y."/>
            <person name="Itoh H."/>
            <person name="Senoo K."/>
        </authorList>
    </citation>
    <scope>NUCLEOTIDE SEQUENCE [LARGE SCALE GENOMIC DNA]</scope>
    <source>
        <strain evidence="2 3">Red259</strain>
    </source>
</reference>
<dbReference type="InterPro" id="IPR036420">
    <property type="entry name" value="BRCT_dom_sf"/>
</dbReference>
<dbReference type="Pfam" id="PF00533">
    <property type="entry name" value="BRCT"/>
    <property type="match status" value="1"/>
</dbReference>
<evidence type="ECO:0000259" key="1">
    <source>
        <dbReference type="PROSITE" id="PS50172"/>
    </source>
</evidence>
<dbReference type="Proteomes" id="UP000641025">
    <property type="component" value="Unassembled WGS sequence"/>
</dbReference>
<feature type="domain" description="BRCT" evidence="1">
    <location>
        <begin position="204"/>
        <end position="287"/>
    </location>
</feature>
<dbReference type="PROSITE" id="PS50172">
    <property type="entry name" value="BRCT"/>
    <property type="match status" value="1"/>
</dbReference>
<evidence type="ECO:0000313" key="2">
    <source>
        <dbReference type="EMBL" id="MBJ6802612.1"/>
    </source>
</evidence>